<feature type="compositionally biased region" description="Low complexity" evidence="10">
    <location>
        <begin position="680"/>
        <end position="695"/>
    </location>
</feature>
<evidence type="ECO:0000256" key="2">
    <source>
        <dbReference type="ARBA" id="ARBA00022448"/>
    </source>
</evidence>
<dbReference type="PANTHER" id="PTHR30069">
    <property type="entry name" value="TONB-DEPENDENT OUTER MEMBRANE RECEPTOR"/>
    <property type="match status" value="1"/>
</dbReference>
<evidence type="ECO:0000259" key="11">
    <source>
        <dbReference type="Pfam" id="PF00593"/>
    </source>
</evidence>
<keyword evidence="14" id="KW-1185">Reference proteome</keyword>
<proteinExistence type="inferred from homology"/>
<dbReference type="InterPro" id="IPR012910">
    <property type="entry name" value="Plug_dom"/>
</dbReference>
<keyword evidence="13" id="KW-0675">Receptor</keyword>
<evidence type="ECO:0000313" key="13">
    <source>
        <dbReference type="EMBL" id="WED63518.1"/>
    </source>
</evidence>
<dbReference type="SUPFAM" id="SSF56935">
    <property type="entry name" value="Porins"/>
    <property type="match status" value="1"/>
</dbReference>
<dbReference type="Gene3D" id="2.170.130.10">
    <property type="entry name" value="TonB-dependent receptor, plug domain"/>
    <property type="match status" value="1"/>
</dbReference>
<dbReference type="InterPro" id="IPR039426">
    <property type="entry name" value="TonB-dep_rcpt-like"/>
</dbReference>
<sequence>MQRLPGVAVTSTTCNPSEDFAAVDLSTGEVVLPPSTSLDEALSAIPAVTFSRRGANNAEPVIRGFSFDRISTLYNGLPLLNASPTRTAAPVNFFRSGLVGQVRVQRSLPSVTSGPITTGGQLEITSFPTLPLHRSPPAEPATTLSVRTYGNQHGLALGASTTGQSERVRYRIGGQYVKIGDYTSGDGRRVDADHEGWGESAALLLDLTTHHTTEIALHHCHQALDRNISLPFDTVDTDFYAATLNHTWQRDDQTLRFRVGYTETHPYLSTAARPSEDDATVTAPATPTPGPGGPGGPGGLGGPATAPPARPLNTDLHGDAIAYATGLSWQTMWSQSFTTTVGTDATWSTRDVARDRLLSDNSINIDRLWPDVLTRDLGLFGELAWQNEATRFRLGTRLDRVHRAARAADASIIGIAGARGETIRQNYVGFNGPAAGITTHDHTTGAANVTIAHDLTSAWTARLGLGVTRMAPTPTEAYRAFLSNPSGVADLGNPALEPETKKEIEAGLRYASDDLRFSAQVFYAHIDDYIQRRRILITPTQVFSFRNADARFYGGEAALAWTPTAAPGWSLTATAASVRGEDLTTAIDQAGLPPWNATVTTRYQHTLGERLLWIALETAHTAGKVNPNPTEAALFRDTTSYTLLGLRLGARVTKQLTLEVAVENLLDETYYRYLTAPAATAPSGPSGSPAPAIAPDTLAPGDSVPGVGRSINLSARWSF</sequence>
<evidence type="ECO:0000256" key="6">
    <source>
        <dbReference type="ARBA" id="ARBA00023136"/>
    </source>
</evidence>
<dbReference type="Pfam" id="PF07715">
    <property type="entry name" value="Plug"/>
    <property type="match status" value="1"/>
</dbReference>
<feature type="region of interest" description="Disordered" evidence="10">
    <location>
        <begin position="268"/>
        <end position="313"/>
    </location>
</feature>
<dbReference type="InterPro" id="IPR000531">
    <property type="entry name" value="Beta-barrel_TonB"/>
</dbReference>
<dbReference type="InterPro" id="IPR036942">
    <property type="entry name" value="Beta-barrel_TonB_sf"/>
</dbReference>
<evidence type="ECO:0000256" key="7">
    <source>
        <dbReference type="ARBA" id="ARBA00023237"/>
    </source>
</evidence>
<dbReference type="RefSeq" id="WP_330929102.1">
    <property type="nucleotide sequence ID" value="NZ_CP119075.1"/>
</dbReference>
<evidence type="ECO:0000256" key="1">
    <source>
        <dbReference type="ARBA" id="ARBA00004571"/>
    </source>
</evidence>
<protein>
    <submittedName>
        <fullName evidence="13">TonB-dependent receptor</fullName>
    </submittedName>
</protein>
<keyword evidence="3 8" id="KW-1134">Transmembrane beta strand</keyword>
<accession>A0AAE9ZW07</accession>
<evidence type="ECO:0000256" key="8">
    <source>
        <dbReference type="PROSITE-ProRule" id="PRU01360"/>
    </source>
</evidence>
<reference evidence="13" key="1">
    <citation type="submission" date="2023-03" db="EMBL/GenBank/DDBJ databases">
        <title>Lomoglobus Profundus gen. nov., sp. nov., a novel member of the phylum Verrucomicrobia, isolated from deep-marine sediment of South China Sea.</title>
        <authorList>
            <person name="Ahmad T."/>
            <person name="Ishaq S.E."/>
            <person name="Wang F."/>
        </authorList>
    </citation>
    <scope>NUCLEOTIDE SEQUENCE</scope>
    <source>
        <strain evidence="13">LMO-M01</strain>
    </source>
</reference>
<evidence type="ECO:0000259" key="12">
    <source>
        <dbReference type="Pfam" id="PF07715"/>
    </source>
</evidence>
<evidence type="ECO:0000313" key="14">
    <source>
        <dbReference type="Proteomes" id="UP001218638"/>
    </source>
</evidence>
<dbReference type="GO" id="GO:0044718">
    <property type="term" value="P:siderophore transmembrane transport"/>
    <property type="evidence" value="ECO:0007669"/>
    <property type="project" value="TreeGrafter"/>
</dbReference>
<keyword evidence="7 8" id="KW-0998">Cell outer membrane</keyword>
<evidence type="ECO:0000256" key="10">
    <source>
        <dbReference type="SAM" id="MobiDB-lite"/>
    </source>
</evidence>
<dbReference type="Gene3D" id="2.40.170.20">
    <property type="entry name" value="TonB-dependent receptor, beta-barrel domain"/>
    <property type="match status" value="1"/>
</dbReference>
<name>A0AAE9ZW07_9BACT</name>
<keyword evidence="2 8" id="KW-0813">Transport</keyword>
<dbReference type="PANTHER" id="PTHR30069:SF49">
    <property type="entry name" value="OUTER MEMBRANE PROTEIN C"/>
    <property type="match status" value="1"/>
</dbReference>
<feature type="domain" description="TonB-dependent receptor plug" evidence="12">
    <location>
        <begin position="33"/>
        <end position="120"/>
    </location>
</feature>
<evidence type="ECO:0000256" key="4">
    <source>
        <dbReference type="ARBA" id="ARBA00022692"/>
    </source>
</evidence>
<gene>
    <name evidence="13" type="ORF">PXH66_14365</name>
</gene>
<dbReference type="EMBL" id="CP119075">
    <property type="protein sequence ID" value="WED63518.1"/>
    <property type="molecule type" value="Genomic_DNA"/>
</dbReference>
<evidence type="ECO:0000256" key="5">
    <source>
        <dbReference type="ARBA" id="ARBA00023077"/>
    </source>
</evidence>
<dbReference type="GO" id="GO:0015344">
    <property type="term" value="F:siderophore uptake transmembrane transporter activity"/>
    <property type="evidence" value="ECO:0007669"/>
    <property type="project" value="TreeGrafter"/>
</dbReference>
<comment type="similarity">
    <text evidence="8 9">Belongs to the TonB-dependent receptor family.</text>
</comment>
<keyword evidence="4 8" id="KW-0812">Transmembrane</keyword>
<dbReference type="PROSITE" id="PS52016">
    <property type="entry name" value="TONB_DEPENDENT_REC_3"/>
    <property type="match status" value="1"/>
</dbReference>
<dbReference type="Pfam" id="PF00593">
    <property type="entry name" value="TonB_dep_Rec_b-barrel"/>
    <property type="match status" value="1"/>
</dbReference>
<dbReference type="Proteomes" id="UP001218638">
    <property type="component" value="Chromosome"/>
</dbReference>
<keyword evidence="5 9" id="KW-0798">TonB box</keyword>
<dbReference type="InterPro" id="IPR037066">
    <property type="entry name" value="Plug_dom_sf"/>
</dbReference>
<evidence type="ECO:0000256" key="9">
    <source>
        <dbReference type="RuleBase" id="RU003357"/>
    </source>
</evidence>
<organism evidence="13 14">
    <name type="scientific">Synoicihabitans lomoniglobus</name>
    <dbReference type="NCBI Taxonomy" id="2909285"/>
    <lineage>
        <taxon>Bacteria</taxon>
        <taxon>Pseudomonadati</taxon>
        <taxon>Verrucomicrobiota</taxon>
        <taxon>Opitutia</taxon>
        <taxon>Opitutales</taxon>
        <taxon>Opitutaceae</taxon>
        <taxon>Synoicihabitans</taxon>
    </lineage>
</organism>
<dbReference type="GO" id="GO:0009279">
    <property type="term" value="C:cell outer membrane"/>
    <property type="evidence" value="ECO:0007669"/>
    <property type="project" value="UniProtKB-SubCell"/>
</dbReference>
<keyword evidence="6 8" id="KW-0472">Membrane</keyword>
<comment type="subcellular location">
    <subcellularLocation>
        <location evidence="1 8">Cell outer membrane</location>
        <topology evidence="1 8">Multi-pass membrane protein</topology>
    </subcellularLocation>
</comment>
<dbReference type="AlphaFoldDB" id="A0AAE9ZW07"/>
<dbReference type="KEGG" id="slom:PXH66_14365"/>
<feature type="region of interest" description="Disordered" evidence="10">
    <location>
        <begin position="680"/>
        <end position="701"/>
    </location>
</feature>
<feature type="domain" description="TonB-dependent receptor-like beta-barrel" evidence="11">
    <location>
        <begin position="232"/>
        <end position="665"/>
    </location>
</feature>
<evidence type="ECO:0000256" key="3">
    <source>
        <dbReference type="ARBA" id="ARBA00022452"/>
    </source>
</evidence>